<evidence type="ECO:0000256" key="1">
    <source>
        <dbReference type="ARBA" id="ARBA00008780"/>
    </source>
</evidence>
<dbReference type="PANTHER" id="PTHR10728">
    <property type="entry name" value="CYTOSOLIC PHOSPHOLIPASE A2"/>
    <property type="match status" value="1"/>
</dbReference>
<dbReference type="EC" id="3.1.1.5" evidence="2 9"/>
<gene>
    <name evidence="11" type="ORF">MBRA1_001956</name>
</gene>
<dbReference type="InterPro" id="IPR016035">
    <property type="entry name" value="Acyl_Trfase/lysoPLipase"/>
</dbReference>
<dbReference type="InterPro" id="IPR002642">
    <property type="entry name" value="LysoPLipase_cat_dom"/>
</dbReference>
<dbReference type="GO" id="GO:0004623">
    <property type="term" value="F:phospholipase A2 activity"/>
    <property type="evidence" value="ECO:0007669"/>
    <property type="project" value="TreeGrafter"/>
</dbReference>
<feature type="chain" id="PRO_5041782741" description="Lysophospholipase" evidence="9">
    <location>
        <begin position="21"/>
        <end position="700"/>
    </location>
</feature>
<evidence type="ECO:0000313" key="12">
    <source>
        <dbReference type="Proteomes" id="UP001216638"/>
    </source>
</evidence>
<keyword evidence="6 8" id="KW-0443">Lipid metabolism</keyword>
<dbReference type="SMART" id="SM00022">
    <property type="entry name" value="PLAc"/>
    <property type="match status" value="1"/>
</dbReference>
<comment type="catalytic activity">
    <reaction evidence="9">
        <text>a 1-acyl-sn-glycero-3-phosphocholine + H2O = sn-glycerol 3-phosphocholine + a fatty acid + H(+)</text>
        <dbReference type="Rhea" id="RHEA:15177"/>
        <dbReference type="ChEBI" id="CHEBI:15377"/>
        <dbReference type="ChEBI" id="CHEBI:15378"/>
        <dbReference type="ChEBI" id="CHEBI:16870"/>
        <dbReference type="ChEBI" id="CHEBI:28868"/>
        <dbReference type="ChEBI" id="CHEBI:58168"/>
        <dbReference type="EC" id="3.1.1.5"/>
    </reaction>
</comment>
<evidence type="ECO:0000259" key="10">
    <source>
        <dbReference type="PROSITE" id="PS51210"/>
    </source>
</evidence>
<name>A0AAF0INP2_9BASI</name>
<evidence type="ECO:0000256" key="8">
    <source>
        <dbReference type="PROSITE-ProRule" id="PRU00555"/>
    </source>
</evidence>
<sequence>MRFGVWVSVALCLAVCQVAASTYDNEGRMVPTPEELDIMLPENKRRTLQETLLEARWAEDVKSALTRRWNPSGSYGPSNVACPALPEGSNYQGYIRNALNNELGPQEQDYLTRHRNQTRSGWQDWLSRAQLDGNGGIDGGVEQFLSQHQPVVGFAVSGGGYRAMLHGMGVAQGFDGRNDTANQRGVGGLLQLADYFAGLSGGSWCTGSMAINNWATAQDMLAYLNLEQNLVLPEDGKTKLYIDLFRDTDDKKDAGYPTAITDFWGRALSYHLLNRSTFPNEGQATTFSDIVNATNFKNAAYPFPIALAIGRQPSEVMINPNATYFEWNPYEFGSWQPNFEAFVPTGYVGSDLNNGEVASKDKTCVAGFENFGFVVGSSSTLFNAAYLQLLNSNSTKISSEIIKSILSDLSNEKNDVAAVPNPFKGYAPNGDGNNNHFLTSDYVDLVDGGEANQNIPFEPLIQKARDVDLILAVDGSGDTSNWPNGSSLVETEKRMNLSMFSSLKFPRVPDMNTFVNQGLNTRPTFFGCQAQGTNVNNTPPIVAYMPSYPYSYFSNKSTYQLEYKTSDAQSFVDNSVDVATMGGKMDDWHTCLACAIVQRGLLRTNKAFPEKCQTCYTKYCWNGEYNTTTPGNYTPPIGLPEFITSNGSVLTEPPVTGSNESSGSAVDSFFGDGAASLSEGVPRTLALAALTTVTAAFALL</sequence>
<comment type="similarity">
    <text evidence="1 9">Belongs to the lysophospholipase family.</text>
</comment>
<dbReference type="GO" id="GO:0046475">
    <property type="term" value="P:glycerophospholipid catabolic process"/>
    <property type="evidence" value="ECO:0007669"/>
    <property type="project" value="TreeGrafter"/>
</dbReference>
<keyword evidence="4 8" id="KW-0378">Hydrolase</keyword>
<keyword evidence="5 8" id="KW-0442">Lipid degradation</keyword>
<dbReference type="Pfam" id="PF01735">
    <property type="entry name" value="PLA2_B"/>
    <property type="match status" value="1"/>
</dbReference>
<dbReference type="PROSITE" id="PS51210">
    <property type="entry name" value="PLA2C"/>
    <property type="match status" value="1"/>
</dbReference>
<dbReference type="PANTHER" id="PTHR10728:SF33">
    <property type="entry name" value="LYSOPHOSPHOLIPASE 1-RELATED"/>
    <property type="match status" value="1"/>
</dbReference>
<keyword evidence="7" id="KW-0325">Glycoprotein</keyword>
<evidence type="ECO:0000256" key="7">
    <source>
        <dbReference type="ARBA" id="ARBA00023180"/>
    </source>
</evidence>
<feature type="domain" description="PLA2c" evidence="10">
    <location>
        <begin position="81"/>
        <end position="626"/>
    </location>
</feature>
<proteinExistence type="inferred from homology"/>
<dbReference type="Gene3D" id="3.40.1090.10">
    <property type="entry name" value="Cytosolic phospholipase A2 catalytic domain"/>
    <property type="match status" value="1"/>
</dbReference>
<protein>
    <recommendedName>
        <fullName evidence="2 9">Lysophospholipase</fullName>
        <ecNumber evidence="2 9">3.1.1.5</ecNumber>
    </recommendedName>
</protein>
<evidence type="ECO:0000256" key="2">
    <source>
        <dbReference type="ARBA" id="ARBA00013274"/>
    </source>
</evidence>
<evidence type="ECO:0000256" key="4">
    <source>
        <dbReference type="ARBA" id="ARBA00022801"/>
    </source>
</evidence>
<dbReference type="FunFam" id="3.40.1090.10:FF:000010">
    <property type="entry name" value="Lysophospholipase"/>
    <property type="match status" value="1"/>
</dbReference>
<evidence type="ECO:0000256" key="5">
    <source>
        <dbReference type="ARBA" id="ARBA00022963"/>
    </source>
</evidence>
<reference evidence="11" key="1">
    <citation type="submission" date="2023-03" db="EMBL/GenBank/DDBJ databases">
        <title>Mating type loci evolution in Malassezia.</title>
        <authorList>
            <person name="Coelho M.A."/>
        </authorList>
    </citation>
    <scope>NUCLEOTIDE SEQUENCE</scope>
    <source>
        <strain evidence="11">CBS 14135</strain>
    </source>
</reference>
<keyword evidence="3 9" id="KW-0732">Signal</keyword>
<dbReference type="SUPFAM" id="SSF52151">
    <property type="entry name" value="FabD/lysophospholipase-like"/>
    <property type="match status" value="1"/>
</dbReference>
<accession>A0AAF0INP2</accession>
<evidence type="ECO:0000313" key="11">
    <source>
        <dbReference type="EMBL" id="WFC95309.1"/>
    </source>
</evidence>
<feature type="signal peptide" evidence="9">
    <location>
        <begin position="1"/>
        <end position="20"/>
    </location>
</feature>
<keyword evidence="12" id="KW-1185">Reference proteome</keyword>
<dbReference type="Proteomes" id="UP001216638">
    <property type="component" value="Chromosome 2"/>
</dbReference>
<evidence type="ECO:0000256" key="9">
    <source>
        <dbReference type="RuleBase" id="RU362103"/>
    </source>
</evidence>
<evidence type="ECO:0000256" key="3">
    <source>
        <dbReference type="ARBA" id="ARBA00022729"/>
    </source>
</evidence>
<dbReference type="GO" id="GO:0004622">
    <property type="term" value="F:phosphatidylcholine lysophospholipase activity"/>
    <property type="evidence" value="ECO:0007669"/>
    <property type="project" value="UniProtKB-EC"/>
</dbReference>
<dbReference type="GO" id="GO:0005829">
    <property type="term" value="C:cytosol"/>
    <property type="evidence" value="ECO:0007669"/>
    <property type="project" value="TreeGrafter"/>
</dbReference>
<dbReference type="AlphaFoldDB" id="A0AAF0INP2"/>
<organism evidence="11 12">
    <name type="scientific">Malassezia brasiliensis</name>
    <dbReference type="NCBI Taxonomy" id="1821822"/>
    <lineage>
        <taxon>Eukaryota</taxon>
        <taxon>Fungi</taxon>
        <taxon>Dikarya</taxon>
        <taxon>Basidiomycota</taxon>
        <taxon>Ustilaginomycotina</taxon>
        <taxon>Malasseziomycetes</taxon>
        <taxon>Malasseziales</taxon>
        <taxon>Malasseziaceae</taxon>
        <taxon>Malassezia</taxon>
    </lineage>
</organism>
<dbReference type="EMBL" id="CP119952">
    <property type="protein sequence ID" value="WFC95309.1"/>
    <property type="molecule type" value="Genomic_DNA"/>
</dbReference>
<evidence type="ECO:0000256" key="6">
    <source>
        <dbReference type="ARBA" id="ARBA00023098"/>
    </source>
</evidence>